<reference evidence="4" key="1">
    <citation type="submission" date="2021-09" db="EMBL/GenBank/DDBJ databases">
        <title>A high-quality genome of the endoparasitic fungus Hirsutella rhossiliensis with a comparison of Hirsutella genomes reveals transposable elements contributing to genome size variation.</title>
        <authorList>
            <person name="Lin R."/>
            <person name="Jiao Y."/>
            <person name="Sun X."/>
            <person name="Ling J."/>
            <person name="Xie B."/>
            <person name="Cheng X."/>
        </authorList>
    </citation>
    <scope>NUCLEOTIDE SEQUENCE</scope>
    <source>
        <strain evidence="4">HR02</strain>
    </source>
</reference>
<dbReference type="GeneID" id="68360814"/>
<evidence type="ECO:0000313" key="4">
    <source>
        <dbReference type="EMBL" id="KAH0957137.1"/>
    </source>
</evidence>
<organism evidence="4 5">
    <name type="scientific">Hirsutella rhossiliensis</name>
    <dbReference type="NCBI Taxonomy" id="111463"/>
    <lineage>
        <taxon>Eukaryota</taxon>
        <taxon>Fungi</taxon>
        <taxon>Dikarya</taxon>
        <taxon>Ascomycota</taxon>
        <taxon>Pezizomycotina</taxon>
        <taxon>Sordariomycetes</taxon>
        <taxon>Hypocreomycetidae</taxon>
        <taxon>Hypocreales</taxon>
        <taxon>Ophiocordycipitaceae</taxon>
        <taxon>Hirsutella</taxon>
    </lineage>
</organism>
<dbReference type="SUPFAM" id="SSF52540">
    <property type="entry name" value="P-loop containing nucleoside triphosphate hydrolases"/>
    <property type="match status" value="3"/>
</dbReference>
<evidence type="ECO:0000259" key="3">
    <source>
        <dbReference type="SMART" id="SM00382"/>
    </source>
</evidence>
<dbReference type="RefSeq" id="XP_044714651.1">
    <property type="nucleotide sequence ID" value="XM_044870156.1"/>
</dbReference>
<feature type="compositionally biased region" description="Low complexity" evidence="2">
    <location>
        <begin position="328"/>
        <end position="342"/>
    </location>
</feature>
<sequence length="2006" mass="215819">MVNRWNRAMAVGLRHNHDISFIATQRKTMALVYYITNYATKVEDPVWKRVAAAAEFLPALEPTGEGNGSGGDRDAGRGGGAEGMATVDGAGGNRTRVFLLKAANRVFTERPLSQVEVVAHLLGYPFEFGSSAAWAYVNVNQLYWAVFRRWRHLRRASGAEATGDAPDETVVVEEAGPRIPLVEAYRHRGELLRGLCLYDYASLVRLRRDGGGSAAWGEVPLEAGWASGKGWVQALRRPGKGASVRLDGYLSKEFSEEDEESYCRRAAVQHLALFVPWESFVGVDAGDINDIWARARGSLAPRIARLVDNVQLLRRSAEDAKRDAKQWAATSEEGETAAAQAEGEGGEAAKGGEGAYRAGGAGDGARLIDVVRNAASAGQVTAQSTELLAMTQQLCRFQQSALGSAAELAATVVADARAGRQVNLPGSALSGAALPRQEEVRGIKSQQKSAARERERAIQGIQGGGAAAGVGADRGAALRGVMGGFGEDDMDVTAADGDADAGTAAGMRVRLGPSSSFVAAGRELVGQLTLNEKQSVALLIVCRQLDRIRQGDGAGDGAGEGGQLCLFIGGEGGTGKSRVIEALVELLARRDLSSRLLVTATSGTAAARINGITLHSACGLAVGQSGQAGRATREIDGVRLPGQGERFVDGRSRMDWQEKEVLVIDEVSMLGARTLHAANEQLCRLRGSARDFGGIPVVIFCGDFHQFRPVQERSILLPSAAVAWDEDGAFAAEQRRQHDKAHALWRRFTTVVMLDEQMRAAGDPELRRLLGRIRRGEQDRSDLELLNSRCHRPGRRIPWETGLTVVTPLNRNRWNLNLEAALAFRAQRRTAARVFLSEHKWKGGVPTEEEAALMLGYGDDSATPVPAVFVFVPGMPVVVNQNTHQGLKLVNGAGYTAVEVIPDRAFPGHRVSAELTMHFGPPAGIVLASETTKDFHFVGMPAGTILLTPISVKIDARRKRPWQRSDVSRRGLPFTDTFDEEANFCAGATQIHTHSATCVKYSLGAGARKGDLCRFKAPWRLVERTALTADGVLEIRRTHSMVNRWNRAMAVGLRHNHDISFIATQRKTMALIYYITNYATKVEDPVWKRVAAAAEFLPALEPTGEGNGSGADRDAGRWGGAEGVATAADPRGGNKTRTFLLKAANRVFTERPLSQVEVIAHLLGYPAEFSSSSAWAYVNANQLYWAVFRRWRHLRRASGAEATGDAPDETVVVEEAGPRIPLVEAYRHRGELLRGLCLYDYASLVRLKRNGRGADGGTGWGERGRRRVVPPKGGGTAPGPIRAVESFLGEEAGDIDDIWARARESLAPRVARLADNVQLLRRSAEDAKRDAKQWAATAEEGGTTVPQAGDEGRGAAEGGEEAYRAGGAGDAARLIDVVRNAAGAGQVTAQSTELLAMTQQLCRFQQSALGSAAELAATVVAEERAGRRVNLPGSELSGAALPRQEEVRAIKSQQRSAARERERAIQGIQGGGAAAGVGADRGAALRGVMGGFGEDDMDVTAADGDVDAGTAAGMRVRLGPSSSFVAAGRELAGQLTLNEKQAIALVIVCRQLDRIRQGDEAGGDGSAQLCLFIGGEGGTGKSRVIEALVELLARRDLSSRLLVTATSGTAAARINGITLHSACGLTVGQGGQAGGATRDVDGVRLPGQGERFVDGRSRMDWQEKEVWVIDEVSMLGARTLHAANEQTCRLRGSARDFGGIPVVIFCGDFHQFRPVQERSILLPSAAVAWVEDGAFAAEQRRQHDKAHALWRRFTTVVMLDEQMRAAGDPELRRLLGRIRRGEQDRSDLELLNSRCHRPGRRIPWETGLTVVTPLNRNRWNLNLEAALAFRARRRTAARVFLSEHKWREGLPTEEEALLMLGQGDDSATPVPAVFVFVPGMPVVVNQNTHQGLKLVNGAGYTAVDVIPDRAFPGHRVSAELTMHFGPPAGIVLASETTRGFHFVGMPAGTILLTPISVKITAQRKRPWQRNDVSRRGLPCAAAFACTDYKVQGGTLERVALELRGRG</sequence>
<dbReference type="InterPro" id="IPR027417">
    <property type="entry name" value="P-loop_NTPase"/>
</dbReference>
<evidence type="ECO:0000313" key="5">
    <source>
        <dbReference type="Proteomes" id="UP000824596"/>
    </source>
</evidence>
<feature type="region of interest" description="Disordered" evidence="2">
    <location>
        <begin position="1256"/>
        <end position="1279"/>
    </location>
</feature>
<dbReference type="GO" id="GO:0043139">
    <property type="term" value="F:5'-3' DNA helicase activity"/>
    <property type="evidence" value="ECO:0007669"/>
    <property type="project" value="UniProtKB-EC"/>
</dbReference>
<feature type="region of interest" description="Disordered" evidence="2">
    <location>
        <begin position="1103"/>
        <end position="1130"/>
    </location>
</feature>
<evidence type="ECO:0000256" key="1">
    <source>
        <dbReference type="RuleBase" id="RU363044"/>
    </source>
</evidence>
<dbReference type="PANTHER" id="PTHR47642:SF5">
    <property type="entry name" value="ATP-DEPENDENT DNA HELICASE"/>
    <property type="match status" value="1"/>
</dbReference>
<feature type="domain" description="AAA+ ATPase" evidence="3">
    <location>
        <begin position="562"/>
        <end position="712"/>
    </location>
</feature>
<keyword evidence="1" id="KW-0067">ATP-binding</keyword>
<dbReference type="GO" id="GO:0006310">
    <property type="term" value="P:DNA recombination"/>
    <property type="evidence" value="ECO:0007669"/>
    <property type="project" value="UniProtKB-KW"/>
</dbReference>
<dbReference type="InterPro" id="IPR010285">
    <property type="entry name" value="DNA_helicase_pif1-like_DEAD"/>
</dbReference>
<keyword evidence="1" id="KW-0378">Hydrolase</keyword>
<dbReference type="InterPro" id="IPR003593">
    <property type="entry name" value="AAA+_ATPase"/>
</dbReference>
<comment type="cofactor">
    <cofactor evidence="1">
        <name>Mg(2+)</name>
        <dbReference type="ChEBI" id="CHEBI:18420"/>
    </cofactor>
</comment>
<comment type="caution">
    <text evidence="4">The sequence shown here is derived from an EMBL/GenBank/DDBJ whole genome shotgun (WGS) entry which is preliminary data.</text>
</comment>
<dbReference type="Proteomes" id="UP000824596">
    <property type="component" value="Unassembled WGS sequence"/>
</dbReference>
<dbReference type="PANTHER" id="PTHR47642">
    <property type="entry name" value="ATP-DEPENDENT DNA HELICASE"/>
    <property type="match status" value="1"/>
</dbReference>
<accession>A0A9P8MKS1</accession>
<keyword evidence="1 4" id="KW-0347">Helicase</keyword>
<keyword evidence="5" id="KW-1185">Reference proteome</keyword>
<keyword evidence="1" id="KW-0233">DNA recombination</keyword>
<feature type="region of interest" description="Disordered" evidence="2">
    <location>
        <begin position="328"/>
        <end position="355"/>
    </location>
</feature>
<keyword evidence="1" id="KW-0227">DNA damage</keyword>
<comment type="catalytic activity">
    <reaction evidence="1">
        <text>ATP + H2O = ADP + phosphate + H(+)</text>
        <dbReference type="Rhea" id="RHEA:13065"/>
        <dbReference type="ChEBI" id="CHEBI:15377"/>
        <dbReference type="ChEBI" id="CHEBI:15378"/>
        <dbReference type="ChEBI" id="CHEBI:30616"/>
        <dbReference type="ChEBI" id="CHEBI:43474"/>
        <dbReference type="ChEBI" id="CHEBI:456216"/>
        <dbReference type="EC" id="5.6.2.3"/>
    </reaction>
</comment>
<comment type="similarity">
    <text evidence="1">Belongs to the helicase family.</text>
</comment>
<feature type="compositionally biased region" description="Gly residues" evidence="2">
    <location>
        <begin position="346"/>
        <end position="355"/>
    </location>
</feature>
<protein>
    <recommendedName>
        <fullName evidence="1">ATP-dependent DNA helicase</fullName>
        <ecNumber evidence="1">5.6.2.3</ecNumber>
    </recommendedName>
</protein>
<keyword evidence="1" id="KW-0547">Nucleotide-binding</keyword>
<feature type="region of interest" description="Disordered" evidence="2">
    <location>
        <begin position="62"/>
        <end position="86"/>
    </location>
</feature>
<name>A0A9P8MKS1_9HYPO</name>
<dbReference type="GO" id="GO:0000723">
    <property type="term" value="P:telomere maintenance"/>
    <property type="evidence" value="ECO:0007669"/>
    <property type="project" value="InterPro"/>
</dbReference>
<dbReference type="GO" id="GO:0006281">
    <property type="term" value="P:DNA repair"/>
    <property type="evidence" value="ECO:0007669"/>
    <property type="project" value="UniProtKB-KW"/>
</dbReference>
<dbReference type="Pfam" id="PF05970">
    <property type="entry name" value="PIF1"/>
    <property type="match status" value="2"/>
</dbReference>
<keyword evidence="1" id="KW-0234">DNA repair</keyword>
<dbReference type="EC" id="5.6.2.3" evidence="1"/>
<dbReference type="InterPro" id="IPR051055">
    <property type="entry name" value="PIF1_helicase"/>
</dbReference>
<feature type="region of interest" description="Disordered" evidence="2">
    <location>
        <begin position="1330"/>
        <end position="1360"/>
    </location>
</feature>
<proteinExistence type="inferred from homology"/>
<dbReference type="GO" id="GO:0005524">
    <property type="term" value="F:ATP binding"/>
    <property type="evidence" value="ECO:0007669"/>
    <property type="project" value="UniProtKB-KW"/>
</dbReference>
<gene>
    <name evidence="4" type="ORF">HRG_11686</name>
</gene>
<dbReference type="Gene3D" id="3.40.50.300">
    <property type="entry name" value="P-loop containing nucleotide triphosphate hydrolases"/>
    <property type="match status" value="2"/>
</dbReference>
<dbReference type="GO" id="GO:0016787">
    <property type="term" value="F:hydrolase activity"/>
    <property type="evidence" value="ECO:0007669"/>
    <property type="project" value="UniProtKB-KW"/>
</dbReference>
<dbReference type="EMBL" id="JAIZPD010000022">
    <property type="protein sequence ID" value="KAH0957137.1"/>
    <property type="molecule type" value="Genomic_DNA"/>
</dbReference>
<evidence type="ECO:0000256" key="2">
    <source>
        <dbReference type="SAM" id="MobiDB-lite"/>
    </source>
</evidence>
<dbReference type="SMART" id="SM00382">
    <property type="entry name" value="AAA"/>
    <property type="match status" value="2"/>
</dbReference>
<feature type="domain" description="AAA+ ATPase" evidence="3">
    <location>
        <begin position="1567"/>
        <end position="1841"/>
    </location>
</feature>